<dbReference type="EMBL" id="MT141901">
    <property type="protein sequence ID" value="QJA71813.1"/>
    <property type="molecule type" value="Genomic_DNA"/>
</dbReference>
<proteinExistence type="predicted"/>
<sequence length="64" mass="7625">MGEFSNKWERLEKKADIINILADLYRERIIATEHRYPSEKECHDVAVEKIKESGKEEEFLNCKL</sequence>
<gene>
    <name evidence="1" type="ORF">MM415A03030_0011</name>
    <name evidence="2" type="ORF">MM415B02414_0015</name>
</gene>
<accession>A0A6M3L8Y3</accession>
<protein>
    <submittedName>
        <fullName evidence="2">Uncharacterized protein</fullName>
    </submittedName>
</protein>
<dbReference type="AlphaFoldDB" id="A0A6M3L8Y3"/>
<reference evidence="2" key="1">
    <citation type="submission" date="2020-03" db="EMBL/GenBank/DDBJ databases">
        <title>The deep terrestrial virosphere.</title>
        <authorList>
            <person name="Holmfeldt K."/>
            <person name="Nilsson E."/>
            <person name="Simone D."/>
            <person name="Lopez-Fernandez M."/>
            <person name="Wu X."/>
            <person name="de Brujin I."/>
            <person name="Lundin D."/>
            <person name="Andersson A."/>
            <person name="Bertilsson S."/>
            <person name="Dopson M."/>
        </authorList>
    </citation>
    <scope>NUCLEOTIDE SEQUENCE</scope>
    <source>
        <strain evidence="1">MM415A03030</strain>
        <strain evidence="2">MM415B02414</strain>
    </source>
</reference>
<organism evidence="2">
    <name type="scientific">viral metagenome</name>
    <dbReference type="NCBI Taxonomy" id="1070528"/>
    <lineage>
        <taxon>unclassified sequences</taxon>
        <taxon>metagenomes</taxon>
        <taxon>organismal metagenomes</taxon>
    </lineage>
</organism>
<evidence type="ECO:0000313" key="2">
    <source>
        <dbReference type="EMBL" id="QJA90242.1"/>
    </source>
</evidence>
<name>A0A6M3L8Y3_9ZZZZ</name>
<evidence type="ECO:0000313" key="1">
    <source>
        <dbReference type="EMBL" id="QJA71813.1"/>
    </source>
</evidence>
<dbReference type="EMBL" id="MT142899">
    <property type="protein sequence ID" value="QJA90242.1"/>
    <property type="molecule type" value="Genomic_DNA"/>
</dbReference>